<evidence type="ECO:0000256" key="1">
    <source>
        <dbReference type="ARBA" id="ARBA00022692"/>
    </source>
</evidence>
<keyword evidence="3 5" id="KW-0472">Membrane</keyword>
<feature type="transmembrane region" description="Helical" evidence="5">
    <location>
        <begin position="296"/>
        <end position="315"/>
    </location>
</feature>
<feature type="transmembrane region" description="Helical" evidence="5">
    <location>
        <begin position="157"/>
        <end position="176"/>
    </location>
</feature>
<dbReference type="InterPro" id="IPR036259">
    <property type="entry name" value="MFS_trans_sf"/>
</dbReference>
<keyword evidence="1 5" id="KW-0812">Transmembrane</keyword>
<feature type="region of interest" description="Disordered" evidence="4">
    <location>
        <begin position="1"/>
        <end position="21"/>
    </location>
</feature>
<feature type="transmembrane region" description="Helical" evidence="5">
    <location>
        <begin position="116"/>
        <end position="136"/>
    </location>
</feature>
<keyword evidence="8" id="KW-1185">Reference proteome</keyword>
<evidence type="ECO:0000256" key="5">
    <source>
        <dbReference type="SAM" id="Phobius"/>
    </source>
</evidence>
<feature type="transmembrane region" description="Helical" evidence="5">
    <location>
        <begin position="66"/>
        <end position="84"/>
    </location>
</feature>
<evidence type="ECO:0000256" key="3">
    <source>
        <dbReference type="ARBA" id="ARBA00023136"/>
    </source>
</evidence>
<evidence type="ECO:0000256" key="4">
    <source>
        <dbReference type="SAM" id="MobiDB-lite"/>
    </source>
</evidence>
<dbReference type="AlphaFoldDB" id="A0A2A7UWS2"/>
<name>A0A2A7UWS2_COMTR</name>
<dbReference type="SUPFAM" id="SSF103473">
    <property type="entry name" value="MFS general substrate transporter"/>
    <property type="match status" value="1"/>
</dbReference>
<dbReference type="Proteomes" id="UP000220246">
    <property type="component" value="Unassembled WGS sequence"/>
</dbReference>
<dbReference type="RefSeq" id="WP_066532832.1">
    <property type="nucleotide sequence ID" value="NZ_PDEA01000001.1"/>
</dbReference>
<feature type="transmembrane region" description="Helical" evidence="5">
    <location>
        <begin position="228"/>
        <end position="250"/>
    </location>
</feature>
<evidence type="ECO:0000256" key="2">
    <source>
        <dbReference type="ARBA" id="ARBA00022989"/>
    </source>
</evidence>
<comment type="caution">
    <text evidence="7">The sequence shown here is derived from an EMBL/GenBank/DDBJ whole genome shotgun (WGS) entry which is preliminary data.</text>
</comment>
<feature type="transmembrane region" description="Helical" evidence="5">
    <location>
        <begin position="270"/>
        <end position="289"/>
    </location>
</feature>
<feature type="transmembrane region" description="Helical" evidence="5">
    <location>
        <begin position="321"/>
        <end position="342"/>
    </location>
</feature>
<keyword evidence="2 5" id="KW-1133">Transmembrane helix</keyword>
<reference evidence="8" key="1">
    <citation type="submission" date="2017-09" db="EMBL/GenBank/DDBJ databases">
        <title>FDA dAtabase for Regulatory Grade micrObial Sequences (FDA-ARGOS): Supporting development and validation of Infectious Disease Dx tests.</title>
        <authorList>
            <person name="Minogue T."/>
            <person name="Wolcott M."/>
            <person name="Wasieloski L."/>
            <person name="Aguilar W."/>
            <person name="Moore D."/>
            <person name="Tallon L."/>
            <person name="Sadzewicz L."/>
            <person name="Ott S."/>
            <person name="Zhao X."/>
            <person name="Nagaraj S."/>
            <person name="Vavikolanu K."/>
            <person name="Aluvathingal J."/>
            <person name="Nadendla S."/>
            <person name="Sichtig H."/>
        </authorList>
    </citation>
    <scope>NUCLEOTIDE SEQUENCE [LARGE SCALE GENOMIC DNA]</scope>
    <source>
        <strain evidence="8">FDAARGOS_394</strain>
    </source>
</reference>
<sequence>MSALPPAVSPPATPTPPAAPAAPSRNLGLLVAAQSLGGASPPIIISLGGLVGQQLSSDPAAATLPVSLYQLGLALSTLPAAWLMHRCGRRTAYLLGAVMGVLSGLVAAQGIVHSNFLMFCLGTALAGFYGACVQSYRFAATDSVSEPSRQAQAISRVMVGGLIAAIIGPQVVIWTRDTLPMTPFAGSFYSQALLALMALPLLLGLRLPPPPRKAVATGVRPLAQIARTPQFVVAAAAGVVSYGLMAFLMTAAPMAMVGCGHSVGEAALGIQWHVLAMFAPSFVTGKLIARYGKRRITALGLVLIGASGLMALAGLELTHFWGSLVLLGLGWNLGFIGATALLTECYRPSERAKVQALNDFLVFGTVAVASFGSGQLLHSAGWDAINAGMLPLIALVLVLLVASGRAARSGGSASA</sequence>
<gene>
    <name evidence="7" type="ORF">CRM82_14885</name>
</gene>
<dbReference type="InterPro" id="IPR020846">
    <property type="entry name" value="MFS_dom"/>
</dbReference>
<proteinExistence type="predicted"/>
<feature type="transmembrane region" description="Helical" evidence="5">
    <location>
        <begin position="188"/>
        <end position="207"/>
    </location>
</feature>
<feature type="domain" description="Major facilitator superfamily (MFS) profile" evidence="6">
    <location>
        <begin position="230"/>
        <end position="415"/>
    </location>
</feature>
<dbReference type="GeneID" id="80801907"/>
<dbReference type="PANTHER" id="PTHR23534:SF1">
    <property type="entry name" value="MAJOR FACILITATOR SUPERFAMILY PROTEIN"/>
    <property type="match status" value="1"/>
</dbReference>
<evidence type="ECO:0000313" key="7">
    <source>
        <dbReference type="EMBL" id="PEH89713.1"/>
    </source>
</evidence>
<feature type="transmembrane region" description="Helical" evidence="5">
    <location>
        <begin position="354"/>
        <end position="372"/>
    </location>
</feature>
<dbReference type="Gene3D" id="1.20.1250.20">
    <property type="entry name" value="MFS general substrate transporter like domains"/>
    <property type="match status" value="1"/>
</dbReference>
<dbReference type="PANTHER" id="PTHR23534">
    <property type="entry name" value="MFS PERMEASE"/>
    <property type="match status" value="1"/>
</dbReference>
<feature type="transmembrane region" description="Helical" evidence="5">
    <location>
        <begin position="91"/>
        <end position="110"/>
    </location>
</feature>
<dbReference type="InterPro" id="IPR011701">
    <property type="entry name" value="MFS"/>
</dbReference>
<protein>
    <submittedName>
        <fullName evidence="7">MFS transporter</fullName>
    </submittedName>
</protein>
<dbReference type="OrthoDB" id="8558006at2"/>
<feature type="compositionally biased region" description="Pro residues" evidence="4">
    <location>
        <begin position="7"/>
        <end position="20"/>
    </location>
</feature>
<dbReference type="Pfam" id="PF07690">
    <property type="entry name" value="MFS_1"/>
    <property type="match status" value="1"/>
</dbReference>
<dbReference type="GO" id="GO:0022857">
    <property type="term" value="F:transmembrane transporter activity"/>
    <property type="evidence" value="ECO:0007669"/>
    <property type="project" value="InterPro"/>
</dbReference>
<dbReference type="EMBL" id="PDEA01000001">
    <property type="protein sequence ID" value="PEH89713.1"/>
    <property type="molecule type" value="Genomic_DNA"/>
</dbReference>
<dbReference type="PROSITE" id="PS50850">
    <property type="entry name" value="MFS"/>
    <property type="match status" value="1"/>
</dbReference>
<evidence type="ECO:0000313" key="8">
    <source>
        <dbReference type="Proteomes" id="UP000220246"/>
    </source>
</evidence>
<organism evidence="7 8">
    <name type="scientific">Comamonas terrigena</name>
    <dbReference type="NCBI Taxonomy" id="32013"/>
    <lineage>
        <taxon>Bacteria</taxon>
        <taxon>Pseudomonadati</taxon>
        <taxon>Pseudomonadota</taxon>
        <taxon>Betaproteobacteria</taxon>
        <taxon>Burkholderiales</taxon>
        <taxon>Comamonadaceae</taxon>
        <taxon>Comamonas</taxon>
    </lineage>
</organism>
<evidence type="ECO:0000259" key="6">
    <source>
        <dbReference type="PROSITE" id="PS50850"/>
    </source>
</evidence>
<feature type="transmembrane region" description="Helical" evidence="5">
    <location>
        <begin position="384"/>
        <end position="402"/>
    </location>
</feature>
<accession>A0A2A7UWS2</accession>